<keyword evidence="4" id="KW-0496">Mitochondrion</keyword>
<keyword evidence="5" id="KW-0687">Ribonucleoprotein</keyword>
<comment type="caution">
    <text evidence="7">The sequence shown here is derived from an EMBL/GenBank/DDBJ whole genome shotgun (WGS) entry which is preliminary data.</text>
</comment>
<dbReference type="GO" id="GO:0005762">
    <property type="term" value="C:mitochondrial large ribosomal subunit"/>
    <property type="evidence" value="ECO:0007669"/>
    <property type="project" value="TreeGrafter"/>
</dbReference>
<sequence length="159" mass="18209">MRIQRIKSSLKFQSQLKQVPVPRTARTTAEIGKYVEHDHSEALTETKTPLDKEYLAKMFPPLTESINPLLTPTPGKWYNLRPSRNGKLPIYTDYNNAGHCWTEVRRIEGDIALFRSDLQDALNLTNKEVFVKQASPTVVLKGNRVAELRTLLQSFTNQQ</sequence>
<dbReference type="Gene3D" id="3.30.780.10">
    <property type="entry name" value="SUI1-like domain"/>
    <property type="match status" value="1"/>
</dbReference>
<name>A0AAV5RR15_STABA</name>
<keyword evidence="8" id="KW-1185">Reference proteome</keyword>
<dbReference type="AlphaFoldDB" id="A0AAV5RR15"/>
<evidence type="ECO:0000256" key="4">
    <source>
        <dbReference type="ARBA" id="ARBA00023128"/>
    </source>
</evidence>
<evidence type="ECO:0000256" key="5">
    <source>
        <dbReference type="ARBA" id="ARBA00023274"/>
    </source>
</evidence>
<gene>
    <name evidence="7" type="ORF">DASB73_040140</name>
</gene>
<evidence type="ECO:0000256" key="2">
    <source>
        <dbReference type="ARBA" id="ARBA00005677"/>
    </source>
</evidence>
<reference evidence="7 8" key="1">
    <citation type="journal article" date="2023" name="Elife">
        <title>Identification of key yeast species and microbe-microbe interactions impacting larval growth of Drosophila in the wild.</title>
        <authorList>
            <person name="Mure A."/>
            <person name="Sugiura Y."/>
            <person name="Maeda R."/>
            <person name="Honda K."/>
            <person name="Sakurai N."/>
            <person name="Takahashi Y."/>
            <person name="Watada M."/>
            <person name="Katoh T."/>
            <person name="Gotoh A."/>
            <person name="Gotoh Y."/>
            <person name="Taniguchi I."/>
            <person name="Nakamura K."/>
            <person name="Hayashi T."/>
            <person name="Katayama T."/>
            <person name="Uemura T."/>
            <person name="Hattori Y."/>
        </authorList>
    </citation>
    <scope>NUCLEOTIDE SEQUENCE [LARGE SCALE GENOMIC DNA]</scope>
    <source>
        <strain evidence="7 8">SB-73</strain>
    </source>
</reference>
<dbReference type="PANTHER" id="PTHR13477:SF0">
    <property type="entry name" value="LARGE RIBOSOMAL SUBUNIT PROTEIN ML49"/>
    <property type="match status" value="1"/>
</dbReference>
<comment type="similarity">
    <text evidence="2">Belongs to the mitochondrion-specific ribosomal protein mL49 family.</text>
</comment>
<keyword evidence="3 7" id="KW-0689">Ribosomal protein</keyword>
<evidence type="ECO:0000256" key="1">
    <source>
        <dbReference type="ARBA" id="ARBA00004173"/>
    </source>
</evidence>
<organism evidence="7 8">
    <name type="scientific">Starmerella bacillaris</name>
    <name type="common">Yeast</name>
    <name type="synonym">Candida zemplinina</name>
    <dbReference type="NCBI Taxonomy" id="1247836"/>
    <lineage>
        <taxon>Eukaryota</taxon>
        <taxon>Fungi</taxon>
        <taxon>Dikarya</taxon>
        <taxon>Ascomycota</taxon>
        <taxon>Saccharomycotina</taxon>
        <taxon>Dipodascomycetes</taxon>
        <taxon>Dipodascales</taxon>
        <taxon>Trichomonascaceae</taxon>
        <taxon>Starmerella</taxon>
    </lineage>
</organism>
<evidence type="ECO:0000313" key="7">
    <source>
        <dbReference type="EMBL" id="GMM53051.1"/>
    </source>
</evidence>
<dbReference type="Pfam" id="PF05046">
    <property type="entry name" value="Img2"/>
    <property type="match status" value="1"/>
</dbReference>
<dbReference type="GO" id="GO:0003735">
    <property type="term" value="F:structural constituent of ribosome"/>
    <property type="evidence" value="ECO:0007669"/>
    <property type="project" value="InterPro"/>
</dbReference>
<dbReference type="EMBL" id="BTGC01000008">
    <property type="protein sequence ID" value="GMM53051.1"/>
    <property type="molecule type" value="Genomic_DNA"/>
</dbReference>
<dbReference type="PANTHER" id="PTHR13477">
    <property type="entry name" value="MITOCHONDRIAL 39S RIBOSOMAL PROTEIN L49"/>
    <property type="match status" value="1"/>
</dbReference>
<dbReference type="InterPro" id="IPR007740">
    <property type="entry name" value="Ribosomal_mL49"/>
</dbReference>
<evidence type="ECO:0000313" key="8">
    <source>
        <dbReference type="Proteomes" id="UP001362899"/>
    </source>
</evidence>
<dbReference type="Proteomes" id="UP001362899">
    <property type="component" value="Unassembled WGS sequence"/>
</dbReference>
<evidence type="ECO:0000256" key="3">
    <source>
        <dbReference type="ARBA" id="ARBA00022980"/>
    </source>
</evidence>
<accession>A0AAV5RR15</accession>
<comment type="subcellular location">
    <subcellularLocation>
        <location evidence="1">Mitochondrion</location>
    </subcellularLocation>
</comment>
<protein>
    <recommendedName>
        <fullName evidence="6">Large ribosomal subunit protein mL49</fullName>
    </recommendedName>
</protein>
<evidence type="ECO:0000256" key="6">
    <source>
        <dbReference type="ARBA" id="ARBA00035191"/>
    </source>
</evidence>
<proteinExistence type="inferred from homology"/>
<dbReference type="GO" id="GO:0006412">
    <property type="term" value="P:translation"/>
    <property type="evidence" value="ECO:0007669"/>
    <property type="project" value="InterPro"/>
</dbReference>